<organism evidence="2 3">
    <name type="scientific">Candidatus Kaiserbacteria bacterium CG10_big_fil_rev_8_21_14_0_10_47_16</name>
    <dbReference type="NCBI Taxonomy" id="1974608"/>
    <lineage>
        <taxon>Bacteria</taxon>
        <taxon>Candidatus Kaiseribacteriota</taxon>
    </lineage>
</organism>
<protein>
    <submittedName>
        <fullName evidence="2">Uncharacterized protein</fullName>
    </submittedName>
</protein>
<evidence type="ECO:0000256" key="1">
    <source>
        <dbReference type="SAM" id="Phobius"/>
    </source>
</evidence>
<feature type="transmembrane region" description="Helical" evidence="1">
    <location>
        <begin position="66"/>
        <end position="91"/>
    </location>
</feature>
<evidence type="ECO:0000313" key="2">
    <source>
        <dbReference type="EMBL" id="PIR84406.1"/>
    </source>
</evidence>
<reference evidence="3" key="1">
    <citation type="submission" date="2017-09" db="EMBL/GenBank/DDBJ databases">
        <title>Depth-based differentiation of microbial function through sediment-hosted aquifers and enrichment of novel symbionts in the deep terrestrial subsurface.</title>
        <authorList>
            <person name="Probst A.J."/>
            <person name="Ladd B."/>
            <person name="Jarett J.K."/>
            <person name="Geller-Mcgrath D.E."/>
            <person name="Sieber C.M.K."/>
            <person name="Emerson J.B."/>
            <person name="Anantharaman K."/>
            <person name="Thomas B.C."/>
            <person name="Malmstrom R."/>
            <person name="Stieglmeier M."/>
            <person name="Klingl A."/>
            <person name="Woyke T."/>
            <person name="Ryan C.M."/>
            <person name="Banfield J.F."/>
        </authorList>
    </citation>
    <scope>NUCLEOTIDE SEQUENCE [LARGE SCALE GENOMIC DNA]</scope>
</reference>
<feature type="transmembrane region" description="Helical" evidence="1">
    <location>
        <begin position="24"/>
        <end position="46"/>
    </location>
</feature>
<keyword evidence="1" id="KW-0472">Membrane</keyword>
<keyword evidence="1" id="KW-1133">Transmembrane helix</keyword>
<evidence type="ECO:0000313" key="3">
    <source>
        <dbReference type="Proteomes" id="UP000229344"/>
    </source>
</evidence>
<name>A0A2H0UFF4_9BACT</name>
<proteinExistence type="predicted"/>
<gene>
    <name evidence="2" type="ORF">COU16_02385</name>
</gene>
<comment type="caution">
    <text evidence="2">The sequence shown here is derived from an EMBL/GenBank/DDBJ whole genome shotgun (WGS) entry which is preliminary data.</text>
</comment>
<dbReference type="Proteomes" id="UP000229344">
    <property type="component" value="Unassembled WGS sequence"/>
</dbReference>
<keyword evidence="1" id="KW-0812">Transmembrane</keyword>
<sequence>MIAYADSASATAAAQSILAKINDVILFPLMTLMLAVALLVFLWGAFEFIANAGNDGAQSKGRQHMLYGVIGLLIMVSAYTILMIAAGTFGIPISGSQQSL</sequence>
<dbReference type="EMBL" id="PFBI01000006">
    <property type="protein sequence ID" value="PIR84406.1"/>
    <property type="molecule type" value="Genomic_DNA"/>
</dbReference>
<dbReference type="AlphaFoldDB" id="A0A2H0UFF4"/>
<accession>A0A2H0UFF4</accession>